<accession>A0A1C3K8X5</accession>
<keyword evidence="2 3" id="KW-0786">Thiamine pyrophosphate</keyword>
<feature type="domain" description="Thiamine pyrophosphate enzyme central" evidence="4">
    <location>
        <begin position="202"/>
        <end position="308"/>
    </location>
</feature>
<dbReference type="GO" id="GO:0009097">
    <property type="term" value="P:isoleucine biosynthetic process"/>
    <property type="evidence" value="ECO:0007669"/>
    <property type="project" value="TreeGrafter"/>
</dbReference>
<dbReference type="CDD" id="cd07035">
    <property type="entry name" value="TPP_PYR_POX_like"/>
    <property type="match status" value="1"/>
</dbReference>
<dbReference type="GO" id="GO:0009099">
    <property type="term" value="P:L-valine biosynthetic process"/>
    <property type="evidence" value="ECO:0007669"/>
    <property type="project" value="TreeGrafter"/>
</dbReference>
<dbReference type="SUPFAM" id="SSF52467">
    <property type="entry name" value="DHS-like NAD/FAD-binding domain"/>
    <property type="match status" value="1"/>
</dbReference>
<evidence type="ECO:0000256" key="3">
    <source>
        <dbReference type="RuleBase" id="RU362132"/>
    </source>
</evidence>
<dbReference type="Pfam" id="PF00205">
    <property type="entry name" value="TPP_enzyme_M"/>
    <property type="match status" value="1"/>
</dbReference>
<dbReference type="AlphaFoldDB" id="A0A1C3K8X5"/>
<evidence type="ECO:0000256" key="2">
    <source>
        <dbReference type="ARBA" id="ARBA00023052"/>
    </source>
</evidence>
<keyword evidence="7" id="KW-0808">Transferase</keyword>
<protein>
    <submittedName>
        <fullName evidence="7">Acetolactate synthase large subunit</fullName>
        <ecNumber evidence="7">2.2.1.6</ecNumber>
    </submittedName>
</protein>
<dbReference type="InterPro" id="IPR029061">
    <property type="entry name" value="THDP-binding"/>
</dbReference>
<dbReference type="GO" id="GO:0003984">
    <property type="term" value="F:acetolactate synthase activity"/>
    <property type="evidence" value="ECO:0007669"/>
    <property type="project" value="UniProtKB-EC"/>
</dbReference>
<name>A0A1C3K8X5_TREPR</name>
<dbReference type="Gene3D" id="3.40.50.1220">
    <property type="entry name" value="TPP-binding domain"/>
    <property type="match status" value="1"/>
</dbReference>
<dbReference type="GO" id="GO:0005948">
    <property type="term" value="C:acetolactate synthase complex"/>
    <property type="evidence" value="ECO:0007669"/>
    <property type="project" value="TreeGrafter"/>
</dbReference>
<dbReference type="GO" id="GO:0000287">
    <property type="term" value="F:magnesium ion binding"/>
    <property type="evidence" value="ECO:0007669"/>
    <property type="project" value="InterPro"/>
</dbReference>
<dbReference type="RefSeq" id="WP_420885279.1">
    <property type="nucleotide sequence ID" value="NZ_FLRF01000002.1"/>
</dbReference>
<sequence>MLHACGSLVLIWTLSSMVILLLWGYPGGSVLGLYDEIYRCGLLRHMPVRCEQAAAHAACSSYASTRVLGAFLVTSGPGITNAITGIATAHADSVPVLAISGQVPLASMGRGSFQECDAVGLASPCTKGCYSLRRVLDIRRAAWEASLVAVTNRPSPVILDLPKDVSKITLPCATAGGLRHRPNHTAPQDVWSEPCLYVHAHRAARYLSTSARPLAYVGGGAAHSAQRLAHIAGAACMPVAGSLMGLDAIPTRGSVGLVGMYGRLGANLALQYCDMVLAMGARFHDRVVTSPARLAWRGRVVVSVNVTSSLTRDVGVSHMAMANLEHFLGTLCRLLSSRGALNGWSVRPWNILLRSWRIHQRHCRIGYTLYGNMFRRAVIGACAVCCDVGQHQMWAAQYHTAGITARRRNSGGLGTMGCGLPFAMSAQTLSHGLHSVCITGDGSLQMSMHELPTLRAMGARVMVIVLNNGSLGMVRQWQQVEHCGRYSQSTSARFACASAIASQHGHVGVDVHGPAHAFAAFAESRSSVRHTALLNVRHSSHECVWPMVQGGRSITNMMTSSRDIN</sequence>
<dbReference type="Proteomes" id="UP000092845">
    <property type="component" value="Unassembled WGS sequence"/>
</dbReference>
<dbReference type="Pfam" id="PF02776">
    <property type="entry name" value="TPP_enzyme_N"/>
    <property type="match status" value="1"/>
</dbReference>
<dbReference type="Gene3D" id="3.40.50.970">
    <property type="match status" value="2"/>
</dbReference>
<feature type="domain" description="Thiamine pyrophosphate enzyme TPP-binding" evidence="5">
    <location>
        <begin position="387"/>
        <end position="534"/>
    </location>
</feature>
<evidence type="ECO:0000259" key="5">
    <source>
        <dbReference type="Pfam" id="PF02775"/>
    </source>
</evidence>
<dbReference type="InterPro" id="IPR045229">
    <property type="entry name" value="TPP_enz"/>
</dbReference>
<feature type="domain" description="Thiamine pyrophosphate enzyme N-terminal TPP-binding" evidence="6">
    <location>
        <begin position="10"/>
        <end position="120"/>
    </location>
</feature>
<dbReference type="EC" id="2.2.1.6" evidence="7"/>
<dbReference type="InterPro" id="IPR012000">
    <property type="entry name" value="Thiamin_PyroP_enz_cen_dom"/>
</dbReference>
<evidence type="ECO:0000256" key="1">
    <source>
        <dbReference type="ARBA" id="ARBA00007812"/>
    </source>
</evidence>
<proteinExistence type="inferred from homology"/>
<dbReference type="PANTHER" id="PTHR18968">
    <property type="entry name" value="THIAMINE PYROPHOSPHATE ENZYMES"/>
    <property type="match status" value="1"/>
</dbReference>
<dbReference type="GO" id="GO:0050660">
    <property type="term" value="F:flavin adenine dinucleotide binding"/>
    <property type="evidence" value="ECO:0007669"/>
    <property type="project" value="TreeGrafter"/>
</dbReference>
<dbReference type="SUPFAM" id="SSF52518">
    <property type="entry name" value="Thiamin diphosphate-binding fold (THDP-binding)"/>
    <property type="match status" value="2"/>
</dbReference>
<evidence type="ECO:0000259" key="4">
    <source>
        <dbReference type="Pfam" id="PF00205"/>
    </source>
</evidence>
<dbReference type="GO" id="GO:0030976">
    <property type="term" value="F:thiamine pyrophosphate binding"/>
    <property type="evidence" value="ECO:0007669"/>
    <property type="project" value="InterPro"/>
</dbReference>
<reference evidence="8" key="1">
    <citation type="submission" date="2016-04" db="EMBL/GenBank/DDBJ databases">
        <authorList>
            <person name="Szabo Gitta"/>
        </authorList>
    </citation>
    <scope>NUCLEOTIDE SEQUENCE [LARGE SCALE GENOMIC DNA]</scope>
</reference>
<organism evidence="7 8">
    <name type="scientific">Tremblaya princeps</name>
    <dbReference type="NCBI Taxonomy" id="189385"/>
    <lineage>
        <taxon>Bacteria</taxon>
        <taxon>Pseudomonadati</taxon>
        <taxon>Pseudomonadota</taxon>
        <taxon>Betaproteobacteria</taxon>
        <taxon>Candidatus Tremblayella</taxon>
    </lineage>
</organism>
<dbReference type="Pfam" id="PF02775">
    <property type="entry name" value="TPP_enzyme_C"/>
    <property type="match status" value="1"/>
</dbReference>
<dbReference type="InterPro" id="IPR012001">
    <property type="entry name" value="Thiamin_PyroP_enz_TPP-bd_dom"/>
</dbReference>
<evidence type="ECO:0000259" key="6">
    <source>
        <dbReference type="Pfam" id="PF02776"/>
    </source>
</evidence>
<dbReference type="InterPro" id="IPR011766">
    <property type="entry name" value="TPP_enzyme_TPP-bd"/>
</dbReference>
<dbReference type="InterPro" id="IPR029035">
    <property type="entry name" value="DHS-like_NAD/FAD-binding_dom"/>
</dbReference>
<dbReference type="EMBL" id="FLRF01000002">
    <property type="protein sequence ID" value="SBT62979.1"/>
    <property type="molecule type" value="Genomic_DNA"/>
</dbReference>
<evidence type="ECO:0000313" key="8">
    <source>
        <dbReference type="Proteomes" id="UP000092845"/>
    </source>
</evidence>
<dbReference type="PANTHER" id="PTHR18968:SF13">
    <property type="entry name" value="ACETOLACTATE SYNTHASE CATALYTIC SUBUNIT, MITOCHONDRIAL"/>
    <property type="match status" value="1"/>
</dbReference>
<evidence type="ECO:0000313" key="7">
    <source>
        <dbReference type="EMBL" id="SBT62979.1"/>
    </source>
</evidence>
<comment type="similarity">
    <text evidence="1 3">Belongs to the TPP enzyme family.</text>
</comment>
<gene>
    <name evidence="7" type="primary">ilvI</name>
    <name evidence="7" type="ORF">TREMTM_B_00580</name>
</gene>